<reference evidence="1 2" key="1">
    <citation type="submission" date="2019-09" db="EMBL/GenBank/DDBJ databases">
        <title>Serinicoccus pratensis sp. nov., isolated from meadow soil.</title>
        <authorList>
            <person name="Zhang W."/>
        </authorList>
    </citation>
    <scope>NUCLEOTIDE SEQUENCE [LARGE SCALE GENOMIC DNA]</scope>
    <source>
        <strain evidence="1 2">W204</strain>
    </source>
</reference>
<keyword evidence="2" id="KW-1185">Reference proteome</keyword>
<dbReference type="Gene3D" id="6.10.250.660">
    <property type="match status" value="1"/>
</dbReference>
<dbReference type="OrthoDB" id="3404379at2"/>
<dbReference type="AlphaFoldDB" id="A0A5J6V8W0"/>
<dbReference type="Proteomes" id="UP000326546">
    <property type="component" value="Chromosome"/>
</dbReference>
<evidence type="ECO:0000313" key="2">
    <source>
        <dbReference type="Proteomes" id="UP000326546"/>
    </source>
</evidence>
<name>A0A5J6V8W0_9MICO</name>
<accession>A0A5J6V8W0</accession>
<evidence type="ECO:0000313" key="1">
    <source>
        <dbReference type="EMBL" id="QFG70299.1"/>
    </source>
</evidence>
<dbReference type="KEGG" id="serw:FY030_11200"/>
<gene>
    <name evidence="1" type="ORF">FY030_11200</name>
</gene>
<sequence>MAVLVSRIDVPGVPDAVTTTAAEPLGSGPLSPVDVHGVRFDIALRGYRAEQVDGALERLAAELGERDAEIARLREERDRRDVDGIQRTGGIA</sequence>
<dbReference type="NCBIfam" id="TIGR03544">
    <property type="entry name" value="DivI1A_domain"/>
    <property type="match status" value="1"/>
</dbReference>
<proteinExistence type="predicted"/>
<protein>
    <submittedName>
        <fullName evidence="1">DivIVA domain-containing protein</fullName>
    </submittedName>
</protein>
<dbReference type="InterPro" id="IPR019933">
    <property type="entry name" value="DivIVA_domain"/>
</dbReference>
<dbReference type="EMBL" id="CP044427">
    <property type="protein sequence ID" value="QFG70299.1"/>
    <property type="molecule type" value="Genomic_DNA"/>
</dbReference>
<organism evidence="1 2">
    <name type="scientific">Ornithinimicrobium pratense</name>
    <dbReference type="NCBI Taxonomy" id="2593973"/>
    <lineage>
        <taxon>Bacteria</taxon>
        <taxon>Bacillati</taxon>
        <taxon>Actinomycetota</taxon>
        <taxon>Actinomycetes</taxon>
        <taxon>Micrococcales</taxon>
        <taxon>Ornithinimicrobiaceae</taxon>
        <taxon>Ornithinimicrobium</taxon>
    </lineage>
</organism>